<evidence type="ECO:0000259" key="9">
    <source>
        <dbReference type="Pfam" id="PF07731"/>
    </source>
</evidence>
<evidence type="ECO:0000259" key="10">
    <source>
        <dbReference type="Pfam" id="PF07732"/>
    </source>
</evidence>
<dbReference type="InterPro" id="IPR033138">
    <property type="entry name" value="Cu_oxidase_CS"/>
</dbReference>
<dbReference type="InterPro" id="IPR045087">
    <property type="entry name" value="Cu-oxidase_fam"/>
</dbReference>
<dbReference type="InterPro" id="IPR034267">
    <property type="entry name" value="CuRO_3_AAO"/>
</dbReference>
<accession>A0A834T5M2</accession>
<dbReference type="PROSITE" id="PS00079">
    <property type="entry name" value="MULTICOPPER_OXIDASE1"/>
    <property type="match status" value="1"/>
</dbReference>
<dbReference type="OrthoDB" id="1304283at2759"/>
<keyword evidence="4" id="KW-0186">Copper</keyword>
<reference evidence="11" key="1">
    <citation type="submission" date="2020-09" db="EMBL/GenBank/DDBJ databases">
        <title>Genome-Enabled Discovery of Anthraquinone Biosynthesis in Senna tora.</title>
        <authorList>
            <person name="Kang S.-H."/>
            <person name="Pandey R.P."/>
            <person name="Lee C.-M."/>
            <person name="Sim J.-S."/>
            <person name="Jeong J.-T."/>
            <person name="Choi B.-S."/>
            <person name="Jung M."/>
            <person name="Ginzburg D."/>
            <person name="Zhao K."/>
            <person name="Won S.Y."/>
            <person name="Oh T.-J."/>
            <person name="Yu Y."/>
            <person name="Kim N.-H."/>
            <person name="Lee O.R."/>
            <person name="Lee T.-H."/>
            <person name="Bashyal P."/>
            <person name="Kim T.-S."/>
            <person name="Lee W.-H."/>
            <person name="Kawkins C."/>
            <person name="Kim C.-K."/>
            <person name="Kim J.S."/>
            <person name="Ahn B.O."/>
            <person name="Rhee S.Y."/>
            <person name="Sohng J.K."/>
        </authorList>
    </citation>
    <scope>NUCLEOTIDE SEQUENCE</scope>
    <source>
        <tissue evidence="11">Leaf</tissue>
    </source>
</reference>
<feature type="compositionally biased region" description="Polar residues" evidence="7">
    <location>
        <begin position="293"/>
        <end position="302"/>
    </location>
</feature>
<organism evidence="11 12">
    <name type="scientific">Senna tora</name>
    <dbReference type="NCBI Taxonomy" id="362788"/>
    <lineage>
        <taxon>Eukaryota</taxon>
        <taxon>Viridiplantae</taxon>
        <taxon>Streptophyta</taxon>
        <taxon>Embryophyta</taxon>
        <taxon>Tracheophyta</taxon>
        <taxon>Spermatophyta</taxon>
        <taxon>Magnoliopsida</taxon>
        <taxon>eudicotyledons</taxon>
        <taxon>Gunneridae</taxon>
        <taxon>Pentapetalae</taxon>
        <taxon>rosids</taxon>
        <taxon>fabids</taxon>
        <taxon>Fabales</taxon>
        <taxon>Fabaceae</taxon>
        <taxon>Caesalpinioideae</taxon>
        <taxon>Cassia clade</taxon>
        <taxon>Senna</taxon>
    </lineage>
</organism>
<evidence type="ECO:0000259" key="8">
    <source>
        <dbReference type="Pfam" id="PF00394"/>
    </source>
</evidence>
<dbReference type="EMBL" id="JAAIUW010000009">
    <property type="protein sequence ID" value="KAF7815490.1"/>
    <property type="molecule type" value="Genomic_DNA"/>
</dbReference>
<feature type="domain" description="Plastocyanin-like" evidence="10">
    <location>
        <begin position="429"/>
        <end position="526"/>
    </location>
</feature>
<dbReference type="InterPro" id="IPR011706">
    <property type="entry name" value="Cu-oxidase_C"/>
</dbReference>
<name>A0A834T5M2_9FABA</name>
<evidence type="ECO:0000256" key="7">
    <source>
        <dbReference type="SAM" id="MobiDB-lite"/>
    </source>
</evidence>
<keyword evidence="6" id="KW-0325">Glycoprotein</keyword>
<dbReference type="InterPro" id="IPR011707">
    <property type="entry name" value="Cu-oxidase-like_N"/>
</dbReference>
<evidence type="ECO:0000256" key="4">
    <source>
        <dbReference type="ARBA" id="ARBA00023008"/>
    </source>
</evidence>
<evidence type="ECO:0000313" key="11">
    <source>
        <dbReference type="EMBL" id="KAF7815490.1"/>
    </source>
</evidence>
<dbReference type="Gene3D" id="2.60.40.420">
    <property type="entry name" value="Cupredoxins - blue copper proteins"/>
    <property type="match status" value="3"/>
</dbReference>
<feature type="region of interest" description="Disordered" evidence="7">
    <location>
        <begin position="1"/>
        <end position="27"/>
    </location>
</feature>
<dbReference type="GO" id="GO:0016491">
    <property type="term" value="F:oxidoreductase activity"/>
    <property type="evidence" value="ECO:0007669"/>
    <property type="project" value="UniProtKB-KW"/>
</dbReference>
<keyword evidence="5" id="KW-1015">Disulfide bond</keyword>
<dbReference type="InterPro" id="IPR001117">
    <property type="entry name" value="Cu-oxidase_2nd"/>
</dbReference>
<dbReference type="FunFam" id="2.60.40.420:FF:000045">
    <property type="entry name" value="Laccase 2"/>
    <property type="match status" value="1"/>
</dbReference>
<keyword evidence="2" id="KW-0479">Metal-binding</keyword>
<keyword evidence="12" id="KW-1185">Reference proteome</keyword>
<keyword evidence="3" id="KW-0560">Oxidoreductase</keyword>
<dbReference type="PANTHER" id="PTHR11709:SF394">
    <property type="entry name" value="FI03373P-RELATED"/>
    <property type="match status" value="1"/>
</dbReference>
<dbReference type="SUPFAM" id="SSF49503">
    <property type="entry name" value="Cupredoxins"/>
    <property type="match status" value="3"/>
</dbReference>
<feature type="compositionally biased region" description="Basic and acidic residues" evidence="7">
    <location>
        <begin position="1"/>
        <end position="12"/>
    </location>
</feature>
<evidence type="ECO:0000256" key="2">
    <source>
        <dbReference type="ARBA" id="ARBA00022723"/>
    </source>
</evidence>
<dbReference type="Proteomes" id="UP000634136">
    <property type="component" value="Unassembled WGS sequence"/>
</dbReference>
<sequence length="958" mass="107427">MADTKKGDERSSASKISGPYALTSNDNPRNLITQVQLKGENYEEWAWAVGLHCEPRRKMVSSMLVSWVRNTIEPTLRSTISYMDSVRDLWEDIKQRFSIGNGPRVQQLRSDLANCKLNGEAIVTYYGKLKILWDELSNYEQMPVCSCARFKCDLAAKLEKKQEEDRVHQFLMGLDEDGYGTMRSNILNTEPLPNLNRVYAITVQEERVRTVMKTKEDRGNPMSFAIQAGIRKSGRDKDRTATCSNCKREGHDAENCFQLIGYPEWWGNRSGTSGGRGGHKQGTGGGRDKTATPRANATQAVSGDTERSTVNDTDRRGISGLNDEQWATLLGMLSSHKNGTSERLMEHDHDDDEINVAGNGALGEGNDVAEHGALEEPLGRGQRVKYPSTRLTDYVTHTIQLSPSPCSPLSSTSSGREPYTYAEAMKDARINGQFPGPTIRAEVGDTLDIAVTNKLSTEGTSIHWHGIRQFGTPWADGAVSVTQCAISPGETFHYRFKVDKAGTYVYHGHYGMQRTGGLYGSIIVDLPNGQKESFHYDDEFNLLLSDWWHKSIQEQDVGLTSPIESFRWVFEPQSILINGRGQFGCSLGANFINKSLPICKFRGNEDCAPHILSVLPNKTYRIRIVSTTSLLSLNLAISNHKMVVVEADGNYVEPFTVDNIDIYSGESYSVLITTNQNPNQNYWISVSHRDLNVSTTQALTLLNYKTVHASVLPSFPPPVTLPWEDFEGRKAFAKKIVALKGSSQPPKYSQRRIVLLGNQDILNGYYRWAVNGISLSLPPTPYLGSMKFNLKNAFDWRSPPESFPQDYNIFSMPLYDNYSTIGNRVYKFEFNQVVDVILQSSNTFLPNSTSFHPWHLHGHDFWVLGYGEGKFKDGDEKLFNLKNPPLKNNVVVFPYGWTALRFKADNPGVWSFNCDMEPHFHTGLGVVFAEGIQYVKEIPEQAIACGLTGKMLMNKKIH</sequence>
<dbReference type="Pfam" id="PF00394">
    <property type="entry name" value="Cu-oxidase"/>
    <property type="match status" value="1"/>
</dbReference>
<feature type="compositionally biased region" description="Gly residues" evidence="7">
    <location>
        <begin position="272"/>
        <end position="285"/>
    </location>
</feature>
<dbReference type="AlphaFoldDB" id="A0A834T5M2"/>
<evidence type="ECO:0000256" key="3">
    <source>
        <dbReference type="ARBA" id="ARBA00023002"/>
    </source>
</evidence>
<feature type="region of interest" description="Disordered" evidence="7">
    <location>
        <begin position="268"/>
        <end position="319"/>
    </location>
</feature>
<feature type="domain" description="Plastocyanin-like" evidence="8">
    <location>
        <begin position="539"/>
        <end position="705"/>
    </location>
</feature>
<dbReference type="GO" id="GO:0005507">
    <property type="term" value="F:copper ion binding"/>
    <property type="evidence" value="ECO:0007669"/>
    <property type="project" value="InterPro"/>
</dbReference>
<comment type="similarity">
    <text evidence="1">Belongs to the multicopper oxidase family.</text>
</comment>
<dbReference type="GO" id="GO:0009506">
    <property type="term" value="C:plasmodesma"/>
    <property type="evidence" value="ECO:0007669"/>
    <property type="project" value="TreeGrafter"/>
</dbReference>
<feature type="domain" description="Plastocyanin-like" evidence="9">
    <location>
        <begin position="821"/>
        <end position="931"/>
    </location>
</feature>
<dbReference type="PANTHER" id="PTHR11709">
    <property type="entry name" value="MULTI-COPPER OXIDASE"/>
    <property type="match status" value="1"/>
</dbReference>
<gene>
    <name evidence="11" type="ORF">G2W53_029459</name>
</gene>
<proteinExistence type="inferred from homology"/>
<comment type="caution">
    <text evidence="11">The sequence shown here is derived from an EMBL/GenBank/DDBJ whole genome shotgun (WGS) entry which is preliminary data.</text>
</comment>
<evidence type="ECO:0000256" key="6">
    <source>
        <dbReference type="ARBA" id="ARBA00023180"/>
    </source>
</evidence>
<protein>
    <submittedName>
        <fullName evidence="11">L-ascorbate oxidase-like</fullName>
    </submittedName>
</protein>
<evidence type="ECO:0000256" key="5">
    <source>
        <dbReference type="ARBA" id="ARBA00023157"/>
    </source>
</evidence>
<evidence type="ECO:0000256" key="1">
    <source>
        <dbReference type="ARBA" id="ARBA00010609"/>
    </source>
</evidence>
<dbReference type="InterPro" id="IPR008972">
    <property type="entry name" value="Cupredoxin"/>
</dbReference>
<dbReference type="Pfam" id="PF07731">
    <property type="entry name" value="Cu-oxidase_2"/>
    <property type="match status" value="1"/>
</dbReference>
<dbReference type="GO" id="GO:0005576">
    <property type="term" value="C:extracellular region"/>
    <property type="evidence" value="ECO:0007669"/>
    <property type="project" value="InterPro"/>
</dbReference>
<dbReference type="CDD" id="cd13893">
    <property type="entry name" value="CuRO_3_AAO"/>
    <property type="match status" value="1"/>
</dbReference>
<dbReference type="Pfam" id="PF07732">
    <property type="entry name" value="Cu-oxidase_3"/>
    <property type="match status" value="1"/>
</dbReference>
<evidence type="ECO:0000313" key="12">
    <source>
        <dbReference type="Proteomes" id="UP000634136"/>
    </source>
</evidence>
<dbReference type="InterPro" id="IPR017760">
    <property type="entry name" value="L-ascorbate_oxidase_pln"/>
</dbReference>
<feature type="compositionally biased region" description="Basic and acidic residues" evidence="7">
    <location>
        <begin position="304"/>
        <end position="317"/>
    </location>
</feature>
<dbReference type="NCBIfam" id="TIGR03388">
    <property type="entry name" value="ascorbase"/>
    <property type="match status" value="1"/>
</dbReference>